<feature type="non-terminal residue" evidence="1">
    <location>
        <position position="166"/>
    </location>
</feature>
<proteinExistence type="predicted"/>
<evidence type="ECO:0008006" key="2">
    <source>
        <dbReference type="Google" id="ProtNLM"/>
    </source>
</evidence>
<dbReference type="InterPro" id="IPR038765">
    <property type="entry name" value="Papain-like_cys_pep_sf"/>
</dbReference>
<protein>
    <recommendedName>
        <fullName evidence="2">Spi protease inhibitor domain-containing protein</fullName>
    </recommendedName>
</protein>
<dbReference type="AlphaFoldDB" id="X1EKV6"/>
<name>X1EKV6_9ZZZZ</name>
<dbReference type="SUPFAM" id="SSF54001">
    <property type="entry name" value="Cysteine proteinases"/>
    <property type="match status" value="1"/>
</dbReference>
<sequence length="166" mass="19439">MHSIKRITILFFIFFILSSSWLFSKLVTESEVEKVAVNWAKLENNLKHLRLNKIDVRISTIRELIYRNELIGYIVDLEPRGFILVPAFSELSPIKLISFSSNYEGIEKHPFIEMLKYRLYFTAANLGYLGGYLLKTPYLSTSKVDTNQKEKNEGVWERLLKGEFRP</sequence>
<gene>
    <name evidence="1" type="ORF">S03H2_15520</name>
</gene>
<comment type="caution">
    <text evidence="1">The sequence shown here is derived from an EMBL/GenBank/DDBJ whole genome shotgun (WGS) entry which is preliminary data.</text>
</comment>
<evidence type="ECO:0000313" key="1">
    <source>
        <dbReference type="EMBL" id="GAH33956.1"/>
    </source>
</evidence>
<dbReference type="EMBL" id="BARU01007897">
    <property type="protein sequence ID" value="GAH33956.1"/>
    <property type="molecule type" value="Genomic_DNA"/>
</dbReference>
<organism evidence="1">
    <name type="scientific">marine sediment metagenome</name>
    <dbReference type="NCBI Taxonomy" id="412755"/>
    <lineage>
        <taxon>unclassified sequences</taxon>
        <taxon>metagenomes</taxon>
        <taxon>ecological metagenomes</taxon>
    </lineage>
</organism>
<accession>X1EKV6</accession>
<reference evidence="1" key="1">
    <citation type="journal article" date="2014" name="Front. Microbiol.">
        <title>High frequency of phylogenetically diverse reductive dehalogenase-homologous genes in deep subseafloor sedimentary metagenomes.</title>
        <authorList>
            <person name="Kawai M."/>
            <person name="Futagami T."/>
            <person name="Toyoda A."/>
            <person name="Takaki Y."/>
            <person name="Nishi S."/>
            <person name="Hori S."/>
            <person name="Arai W."/>
            <person name="Tsubouchi T."/>
            <person name="Morono Y."/>
            <person name="Uchiyama I."/>
            <person name="Ito T."/>
            <person name="Fujiyama A."/>
            <person name="Inagaki F."/>
            <person name="Takami H."/>
        </authorList>
    </citation>
    <scope>NUCLEOTIDE SEQUENCE</scope>
    <source>
        <strain evidence="1">Expedition CK06-06</strain>
    </source>
</reference>